<name>A0A075B445_ROZAC</name>
<sequence>MVTHDVYLKNFAHRVVYMRDGKISKDELIPTEVRKLAFSDLGERIEKQKRLVDTSISKHGNMYPSVDDDKKKDYVTEVRDPTDYKTFRPRPIREPAIINKLD</sequence>
<dbReference type="AlphaFoldDB" id="A0A075B445"/>
<protein>
    <submittedName>
        <fullName evidence="1">Uncharacterized protein</fullName>
    </submittedName>
</protein>
<dbReference type="Proteomes" id="UP000030755">
    <property type="component" value="Unassembled WGS sequence"/>
</dbReference>
<evidence type="ECO:0000313" key="1">
    <source>
        <dbReference type="EMBL" id="EPZ36010.1"/>
    </source>
</evidence>
<dbReference type="HOGENOM" id="CLU_2279069_0_0_1"/>
<dbReference type="EMBL" id="KE560689">
    <property type="protein sequence ID" value="EPZ36010.1"/>
    <property type="molecule type" value="Genomic_DNA"/>
</dbReference>
<gene>
    <name evidence="1" type="ORF">O9G_005799</name>
</gene>
<keyword evidence="2" id="KW-1185">Reference proteome</keyword>
<organism evidence="1 2">
    <name type="scientific">Rozella allomycis (strain CSF55)</name>
    <dbReference type="NCBI Taxonomy" id="988480"/>
    <lineage>
        <taxon>Eukaryota</taxon>
        <taxon>Fungi</taxon>
        <taxon>Fungi incertae sedis</taxon>
        <taxon>Cryptomycota</taxon>
        <taxon>Cryptomycota incertae sedis</taxon>
        <taxon>Rozella</taxon>
    </lineage>
</organism>
<reference evidence="1 2" key="1">
    <citation type="journal article" date="2013" name="Curr. Biol.">
        <title>Shared signatures of parasitism and phylogenomics unite Cryptomycota and microsporidia.</title>
        <authorList>
            <person name="James T.Y."/>
            <person name="Pelin A."/>
            <person name="Bonen L."/>
            <person name="Ahrendt S."/>
            <person name="Sain D."/>
            <person name="Corradi N."/>
            <person name="Stajich J.E."/>
        </authorList>
    </citation>
    <scope>NUCLEOTIDE SEQUENCE [LARGE SCALE GENOMIC DNA]</scope>
    <source>
        <strain evidence="1 2">CSF55</strain>
    </source>
</reference>
<proteinExistence type="predicted"/>
<evidence type="ECO:0000313" key="2">
    <source>
        <dbReference type="Proteomes" id="UP000030755"/>
    </source>
</evidence>
<accession>A0A075B445</accession>